<accession>A0A1Z5RLX5</accession>
<name>A0A1Z5RLX5_SORBI</name>
<dbReference type="Proteomes" id="UP000000768">
    <property type="component" value="Chromosome 4"/>
</dbReference>
<protein>
    <submittedName>
        <fullName evidence="1">Uncharacterized protein</fullName>
    </submittedName>
</protein>
<dbReference type="InParanoid" id="A0A1Z5RLX5"/>
<dbReference type="EMBL" id="CM000763">
    <property type="protein sequence ID" value="OQU84750.1"/>
    <property type="molecule type" value="Genomic_DNA"/>
</dbReference>
<reference evidence="2" key="2">
    <citation type="journal article" date="2018" name="Plant J.">
        <title>The Sorghum bicolor reference genome: improved assembly, gene annotations, a transcriptome atlas, and signatures of genome organization.</title>
        <authorList>
            <person name="McCormick R.F."/>
            <person name="Truong S.K."/>
            <person name="Sreedasyam A."/>
            <person name="Jenkins J."/>
            <person name="Shu S."/>
            <person name="Sims D."/>
            <person name="Kennedy M."/>
            <person name="Amirebrahimi M."/>
            <person name="Weers B.D."/>
            <person name="McKinley B."/>
            <person name="Mattison A."/>
            <person name="Morishige D.T."/>
            <person name="Grimwood J."/>
            <person name="Schmutz J."/>
            <person name="Mullet J.E."/>
        </authorList>
    </citation>
    <scope>NUCLEOTIDE SEQUENCE [LARGE SCALE GENOMIC DNA]</scope>
    <source>
        <strain evidence="2">cv. BTx623</strain>
    </source>
</reference>
<reference evidence="1 2" key="1">
    <citation type="journal article" date="2009" name="Nature">
        <title>The Sorghum bicolor genome and the diversification of grasses.</title>
        <authorList>
            <person name="Paterson A.H."/>
            <person name="Bowers J.E."/>
            <person name="Bruggmann R."/>
            <person name="Dubchak I."/>
            <person name="Grimwood J."/>
            <person name="Gundlach H."/>
            <person name="Haberer G."/>
            <person name="Hellsten U."/>
            <person name="Mitros T."/>
            <person name="Poliakov A."/>
            <person name="Schmutz J."/>
            <person name="Spannagl M."/>
            <person name="Tang H."/>
            <person name="Wang X."/>
            <person name="Wicker T."/>
            <person name="Bharti A.K."/>
            <person name="Chapman J."/>
            <person name="Feltus F.A."/>
            <person name="Gowik U."/>
            <person name="Grigoriev I.V."/>
            <person name="Lyons E."/>
            <person name="Maher C.A."/>
            <person name="Martis M."/>
            <person name="Narechania A."/>
            <person name="Otillar R.P."/>
            <person name="Penning B.W."/>
            <person name="Salamov A.A."/>
            <person name="Wang Y."/>
            <person name="Zhang L."/>
            <person name="Carpita N.C."/>
            <person name="Freeling M."/>
            <person name="Gingle A.R."/>
            <person name="Hash C.T."/>
            <person name="Keller B."/>
            <person name="Klein P."/>
            <person name="Kresovich S."/>
            <person name="McCann M.C."/>
            <person name="Ming R."/>
            <person name="Peterson D.G."/>
            <person name="Mehboob-ur-Rahman"/>
            <person name="Ware D."/>
            <person name="Westhoff P."/>
            <person name="Mayer K.F."/>
            <person name="Messing J."/>
            <person name="Rokhsar D.S."/>
        </authorList>
    </citation>
    <scope>NUCLEOTIDE SEQUENCE [LARGE SCALE GENOMIC DNA]</scope>
    <source>
        <strain evidence="2">cv. BTx623</strain>
    </source>
</reference>
<dbReference type="AlphaFoldDB" id="A0A1Z5RLX5"/>
<keyword evidence="2" id="KW-1185">Reference proteome</keyword>
<sequence>MMTYYSWPTIQFCFPRHIAICKKYCDSVLRYVPYVSVTNMILNFVARDEYAIIFEL</sequence>
<evidence type="ECO:0000313" key="1">
    <source>
        <dbReference type="EMBL" id="OQU84750.1"/>
    </source>
</evidence>
<organism evidence="1 2">
    <name type="scientific">Sorghum bicolor</name>
    <name type="common">Sorghum</name>
    <name type="synonym">Sorghum vulgare</name>
    <dbReference type="NCBI Taxonomy" id="4558"/>
    <lineage>
        <taxon>Eukaryota</taxon>
        <taxon>Viridiplantae</taxon>
        <taxon>Streptophyta</taxon>
        <taxon>Embryophyta</taxon>
        <taxon>Tracheophyta</taxon>
        <taxon>Spermatophyta</taxon>
        <taxon>Magnoliopsida</taxon>
        <taxon>Liliopsida</taxon>
        <taxon>Poales</taxon>
        <taxon>Poaceae</taxon>
        <taxon>PACMAD clade</taxon>
        <taxon>Panicoideae</taxon>
        <taxon>Andropogonodae</taxon>
        <taxon>Andropogoneae</taxon>
        <taxon>Sorghinae</taxon>
        <taxon>Sorghum</taxon>
    </lineage>
</organism>
<gene>
    <name evidence="1" type="ORF">SORBI_3004G117466</name>
</gene>
<proteinExistence type="predicted"/>
<evidence type="ECO:0000313" key="2">
    <source>
        <dbReference type="Proteomes" id="UP000000768"/>
    </source>
</evidence>
<dbReference type="Gramene" id="OQU84750">
    <property type="protein sequence ID" value="OQU84750"/>
    <property type="gene ID" value="SORBI_3004G117466"/>
</dbReference>